<dbReference type="Pfam" id="PF01522">
    <property type="entry name" value="Polysacc_deac_1"/>
    <property type="match status" value="1"/>
</dbReference>
<dbReference type="GO" id="GO:0005975">
    <property type="term" value="P:carbohydrate metabolic process"/>
    <property type="evidence" value="ECO:0007669"/>
    <property type="project" value="InterPro"/>
</dbReference>
<evidence type="ECO:0000313" key="3">
    <source>
        <dbReference type="Proteomes" id="UP000008037"/>
    </source>
</evidence>
<dbReference type="SUPFAM" id="SSF88713">
    <property type="entry name" value="Glycoside hydrolase/deacetylase"/>
    <property type="match status" value="1"/>
</dbReference>
<dbReference type="InterPro" id="IPR011330">
    <property type="entry name" value="Glyco_hydro/deAcase_b/a-brl"/>
</dbReference>
<accession>K0IGA6</accession>
<dbReference type="RefSeq" id="WP_015018403.1">
    <property type="nucleotide sequence ID" value="NC_018719.1"/>
</dbReference>
<dbReference type="AlphaFoldDB" id="K0IGA6"/>
<dbReference type="InterPro" id="IPR002509">
    <property type="entry name" value="NODB_dom"/>
</dbReference>
<dbReference type="EMBL" id="CP002408">
    <property type="protein sequence ID" value="AFU57858.1"/>
    <property type="molecule type" value="Genomic_DNA"/>
</dbReference>
<reference evidence="2 3" key="1">
    <citation type="journal article" date="2012" name="Environ. Microbiol.">
        <title>The genome of the ammonia-oxidizing Candidatus Nitrososphaera gargensis: insights into metabolic versatility and environmental adaptations.</title>
        <authorList>
            <person name="Spang A."/>
            <person name="Poehlein A."/>
            <person name="Offre P."/>
            <person name="Zumbragel S."/>
            <person name="Haider S."/>
            <person name="Rychlik N."/>
            <person name="Nowka B."/>
            <person name="Schmeisser C."/>
            <person name="Lebedeva E.V."/>
            <person name="Rattei T."/>
            <person name="Bohm C."/>
            <person name="Schmid M."/>
            <person name="Galushko A."/>
            <person name="Hatzenpichler R."/>
            <person name="Weinmaier T."/>
            <person name="Daniel R."/>
            <person name="Schleper C."/>
            <person name="Spieck E."/>
            <person name="Streit W."/>
            <person name="Wagner M."/>
        </authorList>
    </citation>
    <scope>NUCLEOTIDE SEQUENCE [LARGE SCALE GENOMIC DNA]</scope>
    <source>
        <strain evidence="3">Ga9.2</strain>
    </source>
</reference>
<keyword evidence="3" id="KW-1185">Reference proteome</keyword>
<evidence type="ECO:0000313" key="2">
    <source>
        <dbReference type="EMBL" id="AFU57858.1"/>
    </source>
</evidence>
<organism evidence="2 3">
    <name type="scientific">Nitrososphaera gargensis (strain Ga9.2)</name>
    <dbReference type="NCBI Taxonomy" id="1237085"/>
    <lineage>
        <taxon>Archaea</taxon>
        <taxon>Nitrososphaerota</taxon>
        <taxon>Nitrososphaeria</taxon>
        <taxon>Nitrososphaerales</taxon>
        <taxon>Nitrososphaeraceae</taxon>
        <taxon>Nitrososphaera</taxon>
    </lineage>
</organism>
<dbReference type="GeneID" id="13795311"/>
<evidence type="ECO:0000259" key="1">
    <source>
        <dbReference type="Pfam" id="PF01522"/>
    </source>
</evidence>
<dbReference type="Proteomes" id="UP000008037">
    <property type="component" value="Chromosome"/>
</dbReference>
<dbReference type="GO" id="GO:0016810">
    <property type="term" value="F:hydrolase activity, acting on carbon-nitrogen (but not peptide) bonds"/>
    <property type="evidence" value="ECO:0007669"/>
    <property type="project" value="InterPro"/>
</dbReference>
<feature type="domain" description="NodB homology" evidence="1">
    <location>
        <begin position="12"/>
        <end position="83"/>
    </location>
</feature>
<gene>
    <name evidence="2" type="ordered locus">Ngar_c09160</name>
</gene>
<proteinExistence type="predicted"/>
<sequence>MGNAEPRGAIYEKVKEGYDSGLFEVGIHGYSGGTTYDTLDYETQLQRFKFANGKLTRLLGSPSQLFVPPLGKLNADTIRAMADSNPPIKASFQPETKARTRHRTRVQAELMYDTGRGIVEISDVNGIRIYTIFATTFLTRGSWL</sequence>
<dbReference type="Gene3D" id="3.20.20.370">
    <property type="entry name" value="Glycoside hydrolase/deacetylase"/>
    <property type="match status" value="1"/>
</dbReference>
<protein>
    <submittedName>
        <fullName evidence="2">Putative polysaccharide deacetylase</fullName>
    </submittedName>
</protein>
<name>K0IGA6_NITGG</name>
<dbReference type="BioCyc" id="CNIT1237085:G1324-914-MONOMER"/>
<dbReference type="InParanoid" id="K0IGA6"/>
<dbReference type="HOGENOM" id="CLU_1792190_0_0_2"/>
<dbReference type="KEGG" id="nga:Ngar_c09160"/>